<dbReference type="GO" id="GO:0005525">
    <property type="term" value="F:GTP binding"/>
    <property type="evidence" value="ECO:0007669"/>
    <property type="project" value="UniProtKB-KW"/>
</dbReference>
<evidence type="ECO:0000259" key="15">
    <source>
        <dbReference type="PROSITE" id="PS50011"/>
    </source>
</evidence>
<dbReference type="PROSITE" id="PS51450">
    <property type="entry name" value="LRR"/>
    <property type="match status" value="4"/>
</dbReference>
<keyword evidence="8" id="KW-0418">Kinase</keyword>
<dbReference type="Gene3D" id="3.30.70.1390">
    <property type="entry name" value="ROC domain from the Parkinson's disease-associated leucine-rich repeat kinase 2"/>
    <property type="match status" value="1"/>
</dbReference>
<dbReference type="Pfam" id="PF23745">
    <property type="entry name" value="ANK_LRRK2"/>
    <property type="match status" value="1"/>
</dbReference>
<evidence type="ECO:0000256" key="2">
    <source>
        <dbReference type="ARBA" id="ARBA00012513"/>
    </source>
</evidence>
<dbReference type="Gene3D" id="1.25.10.10">
    <property type="entry name" value="Leucine-rich Repeat Variant"/>
    <property type="match status" value="2"/>
</dbReference>
<keyword evidence="5" id="KW-0808">Transferase</keyword>
<dbReference type="Gene3D" id="3.80.10.10">
    <property type="entry name" value="Ribonuclease Inhibitor"/>
    <property type="match status" value="3"/>
</dbReference>
<comment type="catalytic activity">
    <reaction evidence="12">
        <text>L-seryl-[protein] + ATP = O-phospho-L-seryl-[protein] + ADP + H(+)</text>
        <dbReference type="Rhea" id="RHEA:17989"/>
        <dbReference type="Rhea" id="RHEA-COMP:9863"/>
        <dbReference type="Rhea" id="RHEA-COMP:11604"/>
        <dbReference type="ChEBI" id="CHEBI:15378"/>
        <dbReference type="ChEBI" id="CHEBI:29999"/>
        <dbReference type="ChEBI" id="CHEBI:30616"/>
        <dbReference type="ChEBI" id="CHEBI:83421"/>
        <dbReference type="ChEBI" id="CHEBI:456216"/>
        <dbReference type="EC" id="2.7.11.1"/>
    </reaction>
</comment>
<keyword evidence="18" id="KW-1185">Reference proteome</keyword>
<dbReference type="InterPro" id="IPR017441">
    <property type="entry name" value="Protein_kinase_ATP_BS"/>
</dbReference>
<dbReference type="Gene3D" id="1.10.510.10">
    <property type="entry name" value="Transferase(Phosphotransferase) domain 1"/>
    <property type="match status" value="1"/>
</dbReference>
<dbReference type="Ensembl" id="ENSPMGT00000009659.1">
    <property type="protein sequence ID" value="ENSPMGP00000009072.1"/>
    <property type="gene ID" value="ENSPMGG00000007496.1"/>
</dbReference>
<dbReference type="InterPro" id="IPR051420">
    <property type="entry name" value="Ser_Thr_Kinases_DiverseReg"/>
</dbReference>
<dbReference type="SUPFAM" id="SSF50978">
    <property type="entry name" value="WD40 repeat-like"/>
    <property type="match status" value="1"/>
</dbReference>
<evidence type="ECO:0000256" key="9">
    <source>
        <dbReference type="ARBA" id="ARBA00022840"/>
    </source>
</evidence>
<dbReference type="InterPro" id="IPR032171">
    <property type="entry name" value="COR-A"/>
</dbReference>
<accession>A0A3B3ZWH3</accession>
<dbReference type="PANTHER" id="PTHR48005">
    <property type="entry name" value="LEUCINE RICH REPEAT KINASE 2"/>
    <property type="match status" value="1"/>
</dbReference>
<dbReference type="InterPro" id="IPR002110">
    <property type="entry name" value="Ankyrin_rpt"/>
</dbReference>
<sequence>MDKEELEEKLRKLLVRLKTPKDEDQMPTLIQIIQDLNFLAHTEHAEELFAEADVHTPLMIVLGWSLLSRLIEICPTTLSALTAPLQAAKDWEVLGVHQHILKILSQYSADAKVNMVVLRALALLLRSGKKVMRVLVLDEEEDVFDLVVTSMKLFKESEEVQVQGCSALASLLDTDREDVLLEFVERQDHVSVLSSLQRFNDSPDLLLHGLRVLLLLAQLSSNVEILMSGGVRCYRLVTVAMDTFPEVEDIQEVGCCLLNKFTSETYYSILVVHGVQRAVVRACETFPDNAVLQTAALTCLATATIVQNQAAAAQGLEEGEEEEQRCPQEVLYLGLSWMEVCCSALELHAAEPSVQVSAKVYLRRSRDTGKLLFHSLCNNIKHINICMTPVHRQLMAAMLLHSSSTKVFQAATSAITALLMHKSKMRPLLLSSGLHVNLVEMMKKHVTSIEVSVSACQLLSLLFHGRGAGLDELNMAMGQILSVMKTHNFEPDVQLEALKASLVLLCPDRSLRESSGSVSDPDMADVSLKVLKTQSVVEGAHTLYLEALNRFISNPLIQRVGLKVLCALADCSGAVDLLCQQGAIDTVLHTLQMFPLDREIHLWGLTLLQHLVIKKKLSRMILPVLASVVVASLGQYRDDREIEHKCFQVSVRMMEACSGGAAQLQKHDFDREVFHQLREEAPESSSSPLRRTACLALSKLWADSELHSSMLEKACEEGDTTMAECLIELGADVNAKTKTEPLIYQVCDRGGPLDLLELLVSRGAQEQHLRRALGVSVRRGDGAAVVQLLSRLGLDVHSASLCLGGFRLGRLDAAWLSALLAERGRSHSFSKGVILARNVLSLQRLKSVSGPVRSHTDPCLTSGYISDESDDSCFSFISMDEGLVLCDDLESDGKYYYYHFYYSQSDSSEEVRSRKQSRRRHARLLSPLLTPLSVPVLLESSSPRNRDRIQLLDLSGNELDSLSCLMDDDSVQQQLEHLQRLDLSHNSLLEFPSQLCQSLRSLTRLDLQGNQLDCFPVDLLTLPSLSMLNVSRNCVHTLSLHLSQSAVCPSLRHLNLSFNKLQEFPLNIGEAMGNLEELLLEGNSVVSLSTPLSLLELKLLDISKNNVEEMSKDFLRDCLKLEVFSASTNKLTDLLLLPLKLTTLKLANNNFSHVPDAILQLPNLRSVDLRNNIISSLPPPSRWSSLNLRELMFSKNCIDSLDLSSDVFRWCRLEKLHLSDNKLTQLPAEIGLLEGLTSLDVSRNLELRSFPDEMGKLVRLWDLPLDGLKLQLDLKLIGSKTKDIIRFLQQRLKKAMPYYRMKLIVVGNSGSGKTSLIQQLTKAKRSQVTAKRNTSIDVCDWTIRERDRKKMIFSVWDFSGGEELSGALPHLMSSRALYLVVYDLSKGVTQVDALKPWLFNIKAVAPLSPVVLVGTHLDLSSEDQVQSSLVTIREELLHHQAFPSIRDYHMVCACEDSDALSRLRKAIVREATNFKMQGQPVLGQLVPDSYVELERRIFQERSRVCPDFPILRRRDLVQFIQEAQLQLEESELPHAIHFLSESGVLLHFDDPALQLQDLYIIQPQWICNIISQKLSVKSSGSREHPKGVLQRHTVEKLLSDTKCFPESHSAQLFKLLEKFHIALPFGDDQLLVPSSLSKHRPVIDLPHSENSEVIVRLYEMPYFPMDFWSRLITRLLEVSSLLLNGREKSSRPNRIYWRRGVYLCWSPEAYCLVEAASLDQSSSSYVRITVPSSHKGRVLLGQVVDHIDSLLEEWFPGLLNTDMHGSGEALVKKWALYSYEDNQEFKRVLLEDLFKYFDNDFLMVNPEDPRCTLPLSQIAPDLVLSDQSAATILDSEELEVDMSVENRLGDGGFGTVYRGMYRNEEVAVKIFNKHASELYVYRLLRQELAVLGRLRHPSLVGLLGASCCPQVLVMELALRGSLDALLEHESCLSRKLQHRIGLQVADGLRYLHSSMIIYRDLKPHNILLFNLRTDSEIIAKITDYGIAQYCCSMGVRSGEGTPGFRAPEMARGGLTYDFKADVFSFGLLMFDLFTCGERIIEGVKFPSEFDEAAVRGKLPDPVRHYGLSPWPRFQDLMKDCLRENPKDRPSSAQIFDRLNCGDMLCLLNKLVLPLNAECLILSSGPGGGSAPVVWLGGGSSSKRLGNLSAVNLETVSVQTRVVDSSPVLCLVLVPSPQEASCDWLVGGTQSGSLFVQNTQDWTQRHHLQRVSDAVTSMYFHLQRRSYLLVGTADGALTVYEDSVLLENGEPVKTLCLGTINTPVLGLGQCSLCMNSRGALWGACGSRILSFTAEYDVCKSIDTRPSPTLQSRALSSEASISRLALDKLVYVSKVGACSVEVWDRRSERMVDCIDCAQVISSQGRPSHKPLDSAPSWAQVKSLLVQSGVCLWVGTRGGHVILVELSKNQALQVLGPHCQSVRCIVPFSSDLPNWKNVVLVLGRKFPQDKTQFEEESVLSLWSSALAKEVRDLSRVCEKRDKMAARMREQLLH</sequence>
<dbReference type="GO" id="GO:0004674">
    <property type="term" value="F:protein serine/threonine kinase activity"/>
    <property type="evidence" value="ECO:0007669"/>
    <property type="project" value="UniProtKB-KW"/>
</dbReference>
<dbReference type="SUPFAM" id="SSF48403">
    <property type="entry name" value="Ankyrin repeat"/>
    <property type="match status" value="1"/>
</dbReference>
<dbReference type="NCBIfam" id="TIGR00231">
    <property type="entry name" value="small_GTP"/>
    <property type="match status" value="1"/>
</dbReference>
<dbReference type="InterPro" id="IPR056593">
    <property type="entry name" value="ANK_LRRK2"/>
</dbReference>
<evidence type="ECO:0000256" key="13">
    <source>
        <dbReference type="PROSITE-ProRule" id="PRU00023"/>
    </source>
</evidence>
<dbReference type="SUPFAM" id="SSF52058">
    <property type="entry name" value="L domain-like"/>
    <property type="match status" value="1"/>
</dbReference>
<evidence type="ECO:0000313" key="17">
    <source>
        <dbReference type="Ensembl" id="ENSPMGP00000009072.1"/>
    </source>
</evidence>
<keyword evidence="3" id="KW-0723">Serine/threonine-protein kinase</keyword>
<evidence type="ECO:0000256" key="5">
    <source>
        <dbReference type="ARBA" id="ARBA00022679"/>
    </source>
</evidence>
<dbReference type="InterPro" id="IPR005225">
    <property type="entry name" value="Small_GTP-bd"/>
</dbReference>
<dbReference type="PROSITE" id="PS00108">
    <property type="entry name" value="PROTEIN_KINASE_ST"/>
    <property type="match status" value="1"/>
</dbReference>
<comment type="catalytic activity">
    <reaction evidence="11">
        <text>L-threonyl-[protein] + ATP = O-phospho-L-threonyl-[protein] + ADP + H(+)</text>
        <dbReference type="Rhea" id="RHEA:46608"/>
        <dbReference type="Rhea" id="RHEA-COMP:11060"/>
        <dbReference type="Rhea" id="RHEA-COMP:11605"/>
        <dbReference type="ChEBI" id="CHEBI:15378"/>
        <dbReference type="ChEBI" id="CHEBI:30013"/>
        <dbReference type="ChEBI" id="CHEBI:30616"/>
        <dbReference type="ChEBI" id="CHEBI:61977"/>
        <dbReference type="ChEBI" id="CHEBI:456216"/>
        <dbReference type="EC" id="2.7.11.1"/>
    </reaction>
</comment>
<dbReference type="InterPro" id="IPR000719">
    <property type="entry name" value="Prot_kinase_dom"/>
</dbReference>
<dbReference type="GO" id="GO:0005524">
    <property type="term" value="F:ATP binding"/>
    <property type="evidence" value="ECO:0007669"/>
    <property type="project" value="UniProtKB-UniRule"/>
</dbReference>
<name>A0A3B3ZWH3_9GOBI</name>
<dbReference type="PANTHER" id="PTHR48005:SF13">
    <property type="entry name" value="SERINE_THREONINE-PROTEIN KINASE DDB_G0278509-RELATED"/>
    <property type="match status" value="1"/>
</dbReference>
<dbReference type="GO" id="GO:0007154">
    <property type="term" value="P:cell communication"/>
    <property type="evidence" value="ECO:0007669"/>
    <property type="project" value="UniProtKB-ARBA"/>
</dbReference>
<dbReference type="SUPFAM" id="SSF48371">
    <property type="entry name" value="ARM repeat"/>
    <property type="match status" value="2"/>
</dbReference>
<dbReference type="SMART" id="SM00368">
    <property type="entry name" value="LRR_RI"/>
    <property type="match status" value="2"/>
</dbReference>
<evidence type="ECO:0000256" key="1">
    <source>
        <dbReference type="ARBA" id="ARBA00001946"/>
    </source>
</evidence>
<evidence type="ECO:0000256" key="7">
    <source>
        <dbReference type="ARBA" id="ARBA00022741"/>
    </source>
</evidence>
<evidence type="ECO:0000256" key="6">
    <source>
        <dbReference type="ARBA" id="ARBA00022737"/>
    </source>
</evidence>
<feature type="domain" description="Roc" evidence="16">
    <location>
        <begin position="1294"/>
        <end position="1474"/>
    </location>
</feature>
<dbReference type="InterPro" id="IPR056597">
    <property type="entry name" value="ARM_LRRK2"/>
</dbReference>
<dbReference type="InterPro" id="IPR056602">
    <property type="entry name" value="Beta-prop_LRRK2"/>
</dbReference>
<dbReference type="InterPro" id="IPR015943">
    <property type="entry name" value="WD40/YVTN_repeat-like_dom_sf"/>
</dbReference>
<dbReference type="Pfam" id="PF23744">
    <property type="entry name" value="ARM_LRRK2"/>
    <property type="match status" value="1"/>
</dbReference>
<dbReference type="Pfam" id="PF16095">
    <property type="entry name" value="COR-A"/>
    <property type="match status" value="1"/>
</dbReference>
<dbReference type="InterPro" id="IPR032675">
    <property type="entry name" value="LRR_dom_sf"/>
</dbReference>
<dbReference type="InterPro" id="IPR011989">
    <property type="entry name" value="ARM-like"/>
</dbReference>
<dbReference type="InterPro" id="IPR057263">
    <property type="entry name" value="COR-B"/>
</dbReference>
<keyword evidence="6" id="KW-0677">Repeat</keyword>
<organism evidence="17 18">
    <name type="scientific">Periophthalmus magnuspinnatus</name>
    <dbReference type="NCBI Taxonomy" id="409849"/>
    <lineage>
        <taxon>Eukaryota</taxon>
        <taxon>Metazoa</taxon>
        <taxon>Chordata</taxon>
        <taxon>Craniata</taxon>
        <taxon>Vertebrata</taxon>
        <taxon>Euteleostomi</taxon>
        <taxon>Actinopterygii</taxon>
        <taxon>Neopterygii</taxon>
        <taxon>Teleostei</taxon>
        <taxon>Neoteleostei</taxon>
        <taxon>Acanthomorphata</taxon>
        <taxon>Gobiaria</taxon>
        <taxon>Gobiiformes</taxon>
        <taxon>Gobioidei</taxon>
        <taxon>Gobiidae</taxon>
        <taxon>Oxudercinae</taxon>
        <taxon>Periophthalmus</taxon>
    </lineage>
</organism>
<dbReference type="Pfam" id="PF00069">
    <property type="entry name" value="Pkinase"/>
    <property type="match status" value="1"/>
</dbReference>
<evidence type="ECO:0000256" key="8">
    <source>
        <dbReference type="ARBA" id="ARBA00022777"/>
    </source>
</evidence>
<keyword evidence="7 14" id="KW-0547">Nucleotide-binding</keyword>
<dbReference type="Pfam" id="PF08477">
    <property type="entry name" value="Roc"/>
    <property type="match status" value="1"/>
</dbReference>
<dbReference type="STRING" id="409849.ENSPMGP00000009072"/>
<dbReference type="FunFam" id="3.80.10.10:FF:000110">
    <property type="entry name" value="Leucine-rich repeat serine/threonine-protein kinase 2"/>
    <property type="match status" value="1"/>
</dbReference>
<dbReference type="InterPro" id="IPR001611">
    <property type="entry name" value="Leu-rich_rpt"/>
</dbReference>
<keyword evidence="4" id="KW-0433">Leucine-rich repeat</keyword>
<dbReference type="InterPro" id="IPR008271">
    <property type="entry name" value="Ser/Thr_kinase_AS"/>
</dbReference>
<dbReference type="PROSITE" id="PS51424">
    <property type="entry name" value="ROC"/>
    <property type="match status" value="1"/>
</dbReference>
<keyword evidence="13" id="KW-0040">ANK repeat</keyword>
<dbReference type="Gene3D" id="2.130.10.10">
    <property type="entry name" value="YVTN repeat-like/Quinoprotein amine dehydrogenase"/>
    <property type="match status" value="1"/>
</dbReference>
<dbReference type="SUPFAM" id="SSF52540">
    <property type="entry name" value="P-loop containing nucleoside triphosphate hydrolases"/>
    <property type="match status" value="1"/>
</dbReference>
<dbReference type="PROSITE" id="PS50088">
    <property type="entry name" value="ANK_REPEAT"/>
    <property type="match status" value="1"/>
</dbReference>
<dbReference type="SMART" id="SM00220">
    <property type="entry name" value="S_TKc"/>
    <property type="match status" value="1"/>
</dbReference>
<proteinExistence type="predicted"/>
<evidence type="ECO:0000256" key="14">
    <source>
        <dbReference type="PROSITE-ProRule" id="PRU10141"/>
    </source>
</evidence>
<dbReference type="GO" id="GO:0009966">
    <property type="term" value="P:regulation of signal transduction"/>
    <property type="evidence" value="ECO:0007669"/>
    <property type="project" value="UniProtKB-ARBA"/>
</dbReference>
<dbReference type="InterPro" id="IPR036770">
    <property type="entry name" value="Ankyrin_rpt-contain_sf"/>
</dbReference>
<evidence type="ECO:0000256" key="4">
    <source>
        <dbReference type="ARBA" id="ARBA00022614"/>
    </source>
</evidence>
<reference evidence="17" key="2">
    <citation type="submission" date="2025-09" db="UniProtKB">
        <authorList>
            <consortium name="Ensembl"/>
        </authorList>
    </citation>
    <scope>IDENTIFICATION</scope>
</reference>
<dbReference type="InterPro" id="IPR036322">
    <property type="entry name" value="WD40_repeat_dom_sf"/>
</dbReference>
<keyword evidence="10" id="KW-0342">GTP-binding</keyword>
<dbReference type="InterPro" id="IPR011009">
    <property type="entry name" value="Kinase-like_dom_sf"/>
</dbReference>
<dbReference type="PRINTS" id="PR00449">
    <property type="entry name" value="RASTRNSFRMNG"/>
</dbReference>
<dbReference type="InterPro" id="IPR027417">
    <property type="entry name" value="P-loop_NTPase"/>
</dbReference>
<dbReference type="FunFam" id="3.40.50.300:FF:000656">
    <property type="entry name" value="Leucine-rich repeat serine/threonine-protein kinase 2"/>
    <property type="match status" value="1"/>
</dbReference>
<dbReference type="Gene3D" id="3.40.50.300">
    <property type="entry name" value="P-loop containing nucleotide triphosphate hydrolases"/>
    <property type="match status" value="1"/>
</dbReference>
<dbReference type="PROSITE" id="PS00107">
    <property type="entry name" value="PROTEIN_KINASE_ATP"/>
    <property type="match status" value="1"/>
</dbReference>
<dbReference type="InterPro" id="IPR003591">
    <property type="entry name" value="Leu-rich_rpt_typical-subtyp"/>
</dbReference>
<evidence type="ECO:0000313" key="18">
    <source>
        <dbReference type="Proteomes" id="UP000261520"/>
    </source>
</evidence>
<feature type="domain" description="Protein kinase" evidence="15">
    <location>
        <begin position="1842"/>
        <end position="2104"/>
    </location>
</feature>
<comment type="cofactor">
    <cofactor evidence="1">
        <name>Mg(2+)</name>
        <dbReference type="ChEBI" id="CHEBI:18420"/>
    </cofactor>
</comment>
<evidence type="ECO:0000256" key="3">
    <source>
        <dbReference type="ARBA" id="ARBA00022527"/>
    </source>
</evidence>
<dbReference type="Pfam" id="PF23748">
    <property type="entry name" value="Beta-prop_LRRK2"/>
    <property type="match status" value="1"/>
</dbReference>
<dbReference type="Pfam" id="PF25497">
    <property type="entry name" value="COR-B"/>
    <property type="match status" value="1"/>
</dbReference>
<protein>
    <recommendedName>
        <fullName evidence="2">non-specific serine/threonine protein kinase</fullName>
        <ecNumber evidence="2">2.7.11.1</ecNumber>
    </recommendedName>
</protein>
<evidence type="ECO:0000256" key="12">
    <source>
        <dbReference type="ARBA" id="ARBA00048679"/>
    </source>
</evidence>
<dbReference type="SUPFAM" id="SSF56112">
    <property type="entry name" value="Protein kinase-like (PK-like)"/>
    <property type="match status" value="1"/>
</dbReference>
<evidence type="ECO:0000256" key="10">
    <source>
        <dbReference type="ARBA" id="ARBA00023134"/>
    </source>
</evidence>
<dbReference type="InterPro" id="IPR016024">
    <property type="entry name" value="ARM-type_fold"/>
</dbReference>
<dbReference type="GO" id="GO:0005737">
    <property type="term" value="C:cytoplasm"/>
    <property type="evidence" value="ECO:0007669"/>
    <property type="project" value="UniProtKB-ARBA"/>
</dbReference>
<dbReference type="InterPro" id="IPR020859">
    <property type="entry name" value="ROC"/>
</dbReference>
<dbReference type="Proteomes" id="UP000261520">
    <property type="component" value="Unplaced"/>
</dbReference>
<dbReference type="PROSITE" id="PS50011">
    <property type="entry name" value="PROTEIN_KINASE_DOM"/>
    <property type="match status" value="1"/>
</dbReference>
<reference evidence="17" key="1">
    <citation type="submission" date="2025-08" db="UniProtKB">
        <authorList>
            <consortium name="Ensembl"/>
        </authorList>
    </citation>
    <scope>IDENTIFICATION</scope>
</reference>
<feature type="repeat" description="ANK" evidence="13">
    <location>
        <begin position="706"/>
        <end position="738"/>
    </location>
</feature>
<dbReference type="EC" id="2.7.11.1" evidence="2"/>
<evidence type="ECO:0000256" key="11">
    <source>
        <dbReference type="ARBA" id="ARBA00047899"/>
    </source>
</evidence>
<keyword evidence="9 14" id="KW-0067">ATP-binding</keyword>
<dbReference type="Pfam" id="PF13855">
    <property type="entry name" value="LRR_8"/>
    <property type="match status" value="1"/>
</dbReference>
<evidence type="ECO:0000259" key="16">
    <source>
        <dbReference type="PROSITE" id="PS51424"/>
    </source>
</evidence>
<feature type="binding site" evidence="14">
    <location>
        <position position="1869"/>
    </location>
    <ligand>
        <name>ATP</name>
        <dbReference type="ChEBI" id="CHEBI:30616"/>
    </ligand>
</feature>
<dbReference type="SMART" id="SM00364">
    <property type="entry name" value="LRR_BAC"/>
    <property type="match status" value="8"/>
</dbReference>
<dbReference type="SMART" id="SM00369">
    <property type="entry name" value="LRR_TYP"/>
    <property type="match status" value="9"/>
</dbReference>